<dbReference type="GO" id="GO:0016757">
    <property type="term" value="F:glycosyltransferase activity"/>
    <property type="evidence" value="ECO:0007669"/>
    <property type="project" value="InterPro"/>
</dbReference>
<evidence type="ECO:0000313" key="4">
    <source>
        <dbReference type="Proteomes" id="UP000199658"/>
    </source>
</evidence>
<name>A0A1I6FUS6_9RHOB</name>
<gene>
    <name evidence="3" type="ORF">SAMN04488002_0365</name>
</gene>
<dbReference type="RefSeq" id="WP_090211732.1">
    <property type="nucleotide sequence ID" value="NZ_FOYO01000001.1"/>
</dbReference>
<feature type="domain" description="Glycosyltransferase subfamily 4-like N-terminal" evidence="2">
    <location>
        <begin position="35"/>
        <end position="188"/>
    </location>
</feature>
<proteinExistence type="predicted"/>
<organism evidence="3 4">
    <name type="scientific">Litoreibacter janthinus</name>
    <dbReference type="NCBI Taxonomy" id="670154"/>
    <lineage>
        <taxon>Bacteria</taxon>
        <taxon>Pseudomonadati</taxon>
        <taxon>Pseudomonadota</taxon>
        <taxon>Alphaproteobacteria</taxon>
        <taxon>Rhodobacterales</taxon>
        <taxon>Roseobacteraceae</taxon>
        <taxon>Litoreibacter</taxon>
    </lineage>
</organism>
<keyword evidence="4" id="KW-1185">Reference proteome</keyword>
<sequence length="392" mass="42487">MCPQPVLHVIYSMDRGGAETLLLESVRSNPASHADGGFPAKIICWHHEGELADQIRATGISVEVLGRKSRPLWQIPLILNDLRLLIRAVAESAESHGAQIIHGHLVDGAFIAVLAASSARAKAVATIYSNHVIPMSLRPGTLKRWIWERVTRYSFRRLDRVISISDDVTETLVKEFAAPPDRIAVIPVSVAEMRPVIDRDTARGMFNIPQDCFCMVTVGRLAPNKQHKALISAVGLLRDAGRDVHLLIAGRGPEQDALSQQISELGLDGHVTLLGPYPDLSEPTVAADLFVTASLSEGVSLALLEAMSAHRPILSTACEGNRDLLADGRGHLVSEGDVQAIADGIATLIDNPELREKYALTAFPYYRDNYSQEASFAAQAATYAAVLEDTST</sequence>
<dbReference type="AlphaFoldDB" id="A0A1I6FUS6"/>
<dbReference type="Proteomes" id="UP000199658">
    <property type="component" value="Unassembled WGS sequence"/>
</dbReference>
<dbReference type="EMBL" id="FOYO01000001">
    <property type="protein sequence ID" value="SFR33702.1"/>
    <property type="molecule type" value="Genomic_DNA"/>
</dbReference>
<feature type="domain" description="Glycosyl transferase family 1" evidence="1">
    <location>
        <begin position="199"/>
        <end position="358"/>
    </location>
</feature>
<protein>
    <submittedName>
        <fullName evidence="3">Glycosyltransferase involved in cell wall bisynthesis</fullName>
    </submittedName>
</protein>
<evidence type="ECO:0000259" key="2">
    <source>
        <dbReference type="Pfam" id="PF13579"/>
    </source>
</evidence>
<accession>A0A1I6FUS6</accession>
<dbReference type="SUPFAM" id="SSF53756">
    <property type="entry name" value="UDP-Glycosyltransferase/glycogen phosphorylase"/>
    <property type="match status" value="1"/>
</dbReference>
<dbReference type="InterPro" id="IPR001296">
    <property type="entry name" value="Glyco_trans_1"/>
</dbReference>
<dbReference type="Pfam" id="PF13579">
    <property type="entry name" value="Glyco_trans_4_4"/>
    <property type="match status" value="1"/>
</dbReference>
<evidence type="ECO:0000259" key="1">
    <source>
        <dbReference type="Pfam" id="PF00534"/>
    </source>
</evidence>
<reference evidence="4" key="1">
    <citation type="submission" date="2016-10" db="EMBL/GenBank/DDBJ databases">
        <authorList>
            <person name="Varghese N."/>
            <person name="Submissions S."/>
        </authorList>
    </citation>
    <scope>NUCLEOTIDE SEQUENCE [LARGE SCALE GENOMIC DNA]</scope>
    <source>
        <strain evidence="4">DSM 26921</strain>
    </source>
</reference>
<dbReference type="OrthoDB" id="9790710at2"/>
<dbReference type="InterPro" id="IPR028098">
    <property type="entry name" value="Glyco_trans_4-like_N"/>
</dbReference>
<dbReference type="STRING" id="670154.SAMN04488002_0365"/>
<dbReference type="PANTHER" id="PTHR12526">
    <property type="entry name" value="GLYCOSYLTRANSFERASE"/>
    <property type="match status" value="1"/>
</dbReference>
<dbReference type="Gene3D" id="3.40.50.2000">
    <property type="entry name" value="Glycogen Phosphorylase B"/>
    <property type="match status" value="2"/>
</dbReference>
<keyword evidence="3" id="KW-0808">Transferase</keyword>
<dbReference type="Pfam" id="PF00534">
    <property type="entry name" value="Glycos_transf_1"/>
    <property type="match status" value="1"/>
</dbReference>
<evidence type="ECO:0000313" key="3">
    <source>
        <dbReference type="EMBL" id="SFR33702.1"/>
    </source>
</evidence>